<accession>A0A6I9W3K7</accession>
<feature type="transmembrane region" description="Helical" evidence="8">
    <location>
        <begin position="315"/>
        <end position="335"/>
    </location>
</feature>
<feature type="signal peptide" evidence="9">
    <location>
        <begin position="1"/>
        <end position="17"/>
    </location>
</feature>
<evidence type="ECO:0000256" key="4">
    <source>
        <dbReference type="ARBA" id="ARBA00022989"/>
    </source>
</evidence>
<keyword evidence="7" id="KW-0325">Glycoprotein</keyword>
<comment type="subcellular location">
    <subcellularLocation>
        <location evidence="1">Cell membrane</location>
        <topology evidence="1">Multi-pass membrane protein</topology>
    </subcellularLocation>
</comment>
<evidence type="ECO:0000256" key="7">
    <source>
        <dbReference type="ARBA" id="ARBA00023180"/>
    </source>
</evidence>
<sequence length="612" mass="70280">MLATFYNLTALLRFCEALTLTQDLAFMVQNIAEAASQEQRHVHTIIYISQQYRKGEEQFQAGTLLAGLHSSHNPWPMLSFNAAAPIRRFWDNFNNNYIVVARLAGQRQADVEFLQVLWQRLWQNTQSRIILLLNDDVSAEYVARILNYCATHNAMNVIALRPKEAVLRRSYWTLSIFPVWQVVRRTFLTAYRRTFPQHLGNMHGQRLRIATSNSYPQCYLMRDAHGNAVVSGHIGKIFVEYARRHNATLVYPFGEIQGSLFVDRLDDLVQNGSADMNCQAAYENPNRNLSYSRMFDSHHWCLMVPMEQPLPPATYFFIIFDKATLIMMLFGLLALSFTLTLTFYLQGAAISFADLVFNAPILQGLLGQTFWMESRTLAARSAIYAGISVAGIIFSTTYGTYLQSFNMRAPIEAPAETIPELLARGLKILIHSDEVKLFQLPVEGYQWFVPFIKQMTVVENRSEIEQLRNAFDTRYVYQVTSIWPIIEEQQKFFARPIFRLSNICPVTRWPMVISFSENSVHRWAINALLGDLQAAGLLAYWKRHAFIEMLQLDQINLLDKSEKTDFVPMKLEALYIVLSGLAVLELLAVVCLLLELVWAKRSVIFKSIFGQN</sequence>
<dbReference type="OrthoDB" id="7959891at2759"/>
<evidence type="ECO:0000256" key="1">
    <source>
        <dbReference type="ARBA" id="ARBA00004651"/>
    </source>
</evidence>
<feature type="transmembrane region" description="Helical" evidence="8">
    <location>
        <begin position="382"/>
        <end position="401"/>
    </location>
</feature>
<dbReference type="InterPro" id="IPR052192">
    <property type="entry name" value="Insect_Ionotropic_Sensory_Rcpt"/>
</dbReference>
<evidence type="ECO:0000256" key="9">
    <source>
        <dbReference type="SAM" id="SignalP"/>
    </source>
</evidence>
<keyword evidence="3 8" id="KW-0812">Transmembrane</keyword>
<reference evidence="10" key="1">
    <citation type="submission" date="2025-05" db="UniProtKB">
        <authorList>
            <consortium name="RefSeq"/>
        </authorList>
    </citation>
    <scope>NUCLEOTIDE SEQUENCE [LARGE SCALE GENOMIC DNA]</scope>
</reference>
<evidence type="ECO:0000256" key="8">
    <source>
        <dbReference type="SAM" id="Phobius"/>
    </source>
</evidence>
<dbReference type="PANTHER" id="PTHR42643:SF41">
    <property type="entry name" value="IONOTROPIC RECEPTOR 20A-RELATED"/>
    <property type="match status" value="1"/>
</dbReference>
<keyword evidence="9" id="KW-0732">Signal</keyword>
<protein>
    <submittedName>
        <fullName evidence="11">Uncharacterized protein LOC105231677</fullName>
    </submittedName>
</protein>
<dbReference type="RefSeq" id="XP_011211400.2">
    <property type="nucleotide sequence ID" value="XM_011213098.2"/>
</dbReference>
<dbReference type="AlphaFoldDB" id="A0A6I9W3K7"/>
<keyword evidence="6" id="KW-0675">Receptor</keyword>
<name>A0A6I9W3K7_BACDO</name>
<feature type="transmembrane region" description="Helical" evidence="8">
    <location>
        <begin position="573"/>
        <end position="598"/>
    </location>
</feature>
<dbReference type="InParanoid" id="A0A6I9W3K7"/>
<dbReference type="SUPFAM" id="SSF53850">
    <property type="entry name" value="Periplasmic binding protein-like II"/>
    <property type="match status" value="1"/>
</dbReference>
<evidence type="ECO:0000256" key="5">
    <source>
        <dbReference type="ARBA" id="ARBA00023136"/>
    </source>
</evidence>
<organism evidence="10 11">
    <name type="scientific">Bactrocera dorsalis</name>
    <name type="common">Oriental fruit fly</name>
    <name type="synonym">Dacus dorsalis</name>
    <dbReference type="NCBI Taxonomy" id="27457"/>
    <lineage>
        <taxon>Eukaryota</taxon>
        <taxon>Metazoa</taxon>
        <taxon>Ecdysozoa</taxon>
        <taxon>Arthropoda</taxon>
        <taxon>Hexapoda</taxon>
        <taxon>Insecta</taxon>
        <taxon>Pterygota</taxon>
        <taxon>Neoptera</taxon>
        <taxon>Endopterygota</taxon>
        <taxon>Diptera</taxon>
        <taxon>Brachycera</taxon>
        <taxon>Muscomorpha</taxon>
        <taxon>Tephritoidea</taxon>
        <taxon>Tephritidae</taxon>
        <taxon>Bactrocera</taxon>
        <taxon>Bactrocera</taxon>
    </lineage>
</organism>
<proteinExistence type="predicted"/>
<evidence type="ECO:0000256" key="6">
    <source>
        <dbReference type="ARBA" id="ARBA00023170"/>
    </source>
</evidence>
<dbReference type="PANTHER" id="PTHR42643">
    <property type="entry name" value="IONOTROPIC RECEPTOR 20A-RELATED"/>
    <property type="match status" value="1"/>
</dbReference>
<dbReference type="Proteomes" id="UP001652620">
    <property type="component" value="Chromosome 2"/>
</dbReference>
<feature type="chain" id="PRO_5045310387" evidence="9">
    <location>
        <begin position="18"/>
        <end position="612"/>
    </location>
</feature>
<evidence type="ECO:0000313" key="10">
    <source>
        <dbReference type="Proteomes" id="UP001652620"/>
    </source>
</evidence>
<reference evidence="11" key="2">
    <citation type="submission" date="2025-08" db="UniProtKB">
        <authorList>
            <consortium name="RefSeq"/>
        </authorList>
    </citation>
    <scope>IDENTIFICATION</scope>
    <source>
        <tissue evidence="11">Adult</tissue>
    </source>
</reference>
<keyword evidence="2" id="KW-1003">Cell membrane</keyword>
<evidence type="ECO:0000256" key="3">
    <source>
        <dbReference type="ARBA" id="ARBA00022692"/>
    </source>
</evidence>
<evidence type="ECO:0000256" key="2">
    <source>
        <dbReference type="ARBA" id="ARBA00022475"/>
    </source>
</evidence>
<dbReference type="GO" id="GO:0005886">
    <property type="term" value="C:plasma membrane"/>
    <property type="evidence" value="ECO:0007669"/>
    <property type="project" value="UniProtKB-SubCell"/>
</dbReference>
<gene>
    <name evidence="11" type="primary">LOC105231677</name>
</gene>
<evidence type="ECO:0000313" key="11">
    <source>
        <dbReference type="RefSeq" id="XP_011211400.2"/>
    </source>
</evidence>
<keyword evidence="5 8" id="KW-0472">Membrane</keyword>
<dbReference type="KEGG" id="bdr:105231677"/>
<keyword evidence="10" id="KW-1185">Reference proteome</keyword>
<keyword evidence="4 8" id="KW-1133">Transmembrane helix</keyword>
<dbReference type="GeneID" id="105231677"/>